<keyword evidence="7" id="KW-1185">Reference proteome</keyword>
<dbReference type="InterPro" id="IPR036188">
    <property type="entry name" value="FAD/NAD-bd_sf"/>
</dbReference>
<dbReference type="Gene3D" id="3.30.560.10">
    <property type="entry name" value="Glucose Oxidase, domain 3"/>
    <property type="match status" value="1"/>
</dbReference>
<feature type="compositionally biased region" description="Low complexity" evidence="4">
    <location>
        <begin position="364"/>
        <end position="406"/>
    </location>
</feature>
<dbReference type="InterPro" id="IPR007867">
    <property type="entry name" value="GMC_OxRtase_C"/>
</dbReference>
<feature type="domain" description="Glucose-methanol-choline oxidoreductase C-terminal" evidence="5">
    <location>
        <begin position="502"/>
        <end position="590"/>
    </location>
</feature>
<dbReference type="PANTHER" id="PTHR11552">
    <property type="entry name" value="GLUCOSE-METHANOL-CHOLINE GMC OXIDOREDUCTASE"/>
    <property type="match status" value="1"/>
</dbReference>
<dbReference type="Proteomes" id="UP000283269">
    <property type="component" value="Unassembled WGS sequence"/>
</dbReference>
<feature type="region of interest" description="Disordered" evidence="4">
    <location>
        <begin position="601"/>
        <end position="621"/>
    </location>
</feature>
<dbReference type="InParanoid" id="A0A409VSU1"/>
<comment type="similarity">
    <text evidence="2">Belongs to the GMC oxidoreductase family.</text>
</comment>
<dbReference type="STRING" id="93625.A0A409VSU1"/>
<organism evidence="6 7">
    <name type="scientific">Psilocybe cyanescens</name>
    <dbReference type="NCBI Taxonomy" id="93625"/>
    <lineage>
        <taxon>Eukaryota</taxon>
        <taxon>Fungi</taxon>
        <taxon>Dikarya</taxon>
        <taxon>Basidiomycota</taxon>
        <taxon>Agaricomycotina</taxon>
        <taxon>Agaricomycetes</taxon>
        <taxon>Agaricomycetidae</taxon>
        <taxon>Agaricales</taxon>
        <taxon>Agaricineae</taxon>
        <taxon>Strophariaceae</taxon>
        <taxon>Psilocybe</taxon>
    </lineage>
</organism>
<feature type="region of interest" description="Disordered" evidence="4">
    <location>
        <begin position="361"/>
        <end position="406"/>
    </location>
</feature>
<sequence>MDSYASTFAMIVNYRPSYTAYHSSTPSAAFGGIQARLSTAQAQATQSDWNRDDYSNHPCRLLRITGARKATHNAPNTDTTHPLSHLSNVTKSLPTPNATILGSYPSIPPLVPQHLRGPSVLSGAVDTRDRAADGKKDGNTQDVCRLLRILGTRRTDDSAPKTSDIIPLPPTGISNATKPINIHAPIARRPMAYASFGFSACVPHYAPAPICEGKTWGSSVHGATAVSCASMVTHAPQPQRSFVTASFLLDDEYASNGDAQSWAAFRGQDAMYGAVDSPDPIPSAHQASREPTNCQPRLEEAALLSTSLLLSVERSGDETYPLLSSLTISLLRSPTPDYSSSTSAYHVFLSQAVPRASLRNGLRSASQLQPASTSSSTSSSRGSLHPSTPSLLSPTSDNSSPSSVQSSSSLVLTPLASTEDLQAYTQHMASQILSVRNPEEIISSRWLVAMEEEFKRDNDEWLRAILVKDRATDAKKLIYLTTLAVEQQRSKLATGGSNFQAPSQQHLTPVEIYPGASVATDDDIVAHTVTGTRPSTAHGCGTSGIAPRDQAVVVSPSLTVYGVTSLSVGDVSIIPIIPATHTCATVYAVAEKAADLIKSRYDSSIPPAGSPPPTCSVPKYG</sequence>
<dbReference type="OrthoDB" id="269227at2759"/>
<evidence type="ECO:0000256" key="1">
    <source>
        <dbReference type="ARBA" id="ARBA00001974"/>
    </source>
</evidence>
<dbReference type="InterPro" id="IPR012132">
    <property type="entry name" value="GMC_OxRdtase"/>
</dbReference>
<dbReference type="EMBL" id="NHYD01003938">
    <property type="protein sequence ID" value="PPQ69279.1"/>
    <property type="molecule type" value="Genomic_DNA"/>
</dbReference>
<dbReference type="Gene3D" id="3.50.50.60">
    <property type="entry name" value="FAD/NAD(P)-binding domain"/>
    <property type="match status" value="1"/>
</dbReference>
<evidence type="ECO:0000313" key="7">
    <source>
        <dbReference type="Proteomes" id="UP000283269"/>
    </source>
</evidence>
<dbReference type="GO" id="GO:0016614">
    <property type="term" value="F:oxidoreductase activity, acting on CH-OH group of donors"/>
    <property type="evidence" value="ECO:0007669"/>
    <property type="project" value="InterPro"/>
</dbReference>
<evidence type="ECO:0000256" key="3">
    <source>
        <dbReference type="ARBA" id="ARBA00011245"/>
    </source>
</evidence>
<comment type="subunit">
    <text evidence="3">Monomer.</text>
</comment>
<evidence type="ECO:0000256" key="2">
    <source>
        <dbReference type="ARBA" id="ARBA00010790"/>
    </source>
</evidence>
<dbReference type="Pfam" id="PF05199">
    <property type="entry name" value="GMC_oxred_C"/>
    <property type="match status" value="1"/>
</dbReference>
<dbReference type="SUPFAM" id="SSF51905">
    <property type="entry name" value="FAD/NAD(P)-binding domain"/>
    <property type="match status" value="1"/>
</dbReference>
<dbReference type="AlphaFoldDB" id="A0A409VSU1"/>
<dbReference type="GO" id="GO:0050660">
    <property type="term" value="F:flavin adenine dinucleotide binding"/>
    <property type="evidence" value="ECO:0007669"/>
    <property type="project" value="InterPro"/>
</dbReference>
<comment type="caution">
    <text evidence="6">The sequence shown here is derived from an EMBL/GenBank/DDBJ whole genome shotgun (WGS) entry which is preliminary data.</text>
</comment>
<accession>A0A409VSU1</accession>
<evidence type="ECO:0000256" key="4">
    <source>
        <dbReference type="SAM" id="MobiDB-lite"/>
    </source>
</evidence>
<evidence type="ECO:0000313" key="6">
    <source>
        <dbReference type="EMBL" id="PPQ69279.1"/>
    </source>
</evidence>
<reference evidence="6 7" key="1">
    <citation type="journal article" date="2018" name="Evol. Lett.">
        <title>Horizontal gene cluster transfer increased hallucinogenic mushroom diversity.</title>
        <authorList>
            <person name="Reynolds H.T."/>
            <person name="Vijayakumar V."/>
            <person name="Gluck-Thaler E."/>
            <person name="Korotkin H.B."/>
            <person name="Matheny P.B."/>
            <person name="Slot J.C."/>
        </authorList>
    </citation>
    <scope>NUCLEOTIDE SEQUENCE [LARGE SCALE GENOMIC DNA]</scope>
    <source>
        <strain evidence="6 7">2631</strain>
    </source>
</reference>
<dbReference type="PANTHER" id="PTHR11552:SF115">
    <property type="entry name" value="DEHYDROGENASE XPTC-RELATED"/>
    <property type="match status" value="1"/>
</dbReference>
<gene>
    <name evidence="6" type="ORF">CVT25_005936</name>
</gene>
<evidence type="ECO:0000259" key="5">
    <source>
        <dbReference type="Pfam" id="PF05199"/>
    </source>
</evidence>
<dbReference type="GO" id="GO:0044550">
    <property type="term" value="P:secondary metabolite biosynthetic process"/>
    <property type="evidence" value="ECO:0007669"/>
    <property type="project" value="TreeGrafter"/>
</dbReference>
<proteinExistence type="inferred from homology"/>
<comment type="cofactor">
    <cofactor evidence="1">
        <name>FAD</name>
        <dbReference type="ChEBI" id="CHEBI:57692"/>
    </cofactor>
</comment>
<protein>
    <recommendedName>
        <fullName evidence="5">Glucose-methanol-choline oxidoreductase C-terminal domain-containing protein</fullName>
    </recommendedName>
</protein>
<name>A0A409VSU1_PSICY</name>